<gene>
    <name evidence="1" type="ORF">HPB50_027325</name>
</gene>
<comment type="caution">
    <text evidence="1">The sequence shown here is derived from an EMBL/GenBank/DDBJ whole genome shotgun (WGS) entry which is preliminary data.</text>
</comment>
<protein>
    <submittedName>
        <fullName evidence="1">Uncharacterized protein</fullName>
    </submittedName>
</protein>
<proteinExistence type="predicted"/>
<name>A0ACB7S6V2_HYAAI</name>
<organism evidence="1 2">
    <name type="scientific">Hyalomma asiaticum</name>
    <name type="common">Tick</name>
    <dbReference type="NCBI Taxonomy" id="266040"/>
    <lineage>
        <taxon>Eukaryota</taxon>
        <taxon>Metazoa</taxon>
        <taxon>Ecdysozoa</taxon>
        <taxon>Arthropoda</taxon>
        <taxon>Chelicerata</taxon>
        <taxon>Arachnida</taxon>
        <taxon>Acari</taxon>
        <taxon>Parasitiformes</taxon>
        <taxon>Ixodida</taxon>
        <taxon>Ixodoidea</taxon>
        <taxon>Ixodidae</taxon>
        <taxon>Hyalomminae</taxon>
        <taxon>Hyalomma</taxon>
    </lineage>
</organism>
<accession>A0ACB7S6V2</accession>
<keyword evidence="2" id="KW-1185">Reference proteome</keyword>
<reference evidence="1" key="1">
    <citation type="submission" date="2020-05" db="EMBL/GenBank/DDBJ databases">
        <title>Large-scale comparative analyses of tick genomes elucidate their genetic diversity and vector capacities.</title>
        <authorList>
            <person name="Jia N."/>
            <person name="Wang J."/>
            <person name="Shi W."/>
            <person name="Du L."/>
            <person name="Sun Y."/>
            <person name="Zhan W."/>
            <person name="Jiang J."/>
            <person name="Wang Q."/>
            <person name="Zhang B."/>
            <person name="Ji P."/>
            <person name="Sakyi L.B."/>
            <person name="Cui X."/>
            <person name="Yuan T."/>
            <person name="Jiang B."/>
            <person name="Yang W."/>
            <person name="Lam T.T.-Y."/>
            <person name="Chang Q."/>
            <person name="Ding S."/>
            <person name="Wang X."/>
            <person name="Zhu J."/>
            <person name="Ruan X."/>
            <person name="Zhao L."/>
            <person name="Wei J."/>
            <person name="Que T."/>
            <person name="Du C."/>
            <person name="Cheng J."/>
            <person name="Dai P."/>
            <person name="Han X."/>
            <person name="Huang E."/>
            <person name="Gao Y."/>
            <person name="Liu J."/>
            <person name="Shao H."/>
            <person name="Ye R."/>
            <person name="Li L."/>
            <person name="Wei W."/>
            <person name="Wang X."/>
            <person name="Wang C."/>
            <person name="Yang T."/>
            <person name="Huo Q."/>
            <person name="Li W."/>
            <person name="Guo W."/>
            <person name="Chen H."/>
            <person name="Zhou L."/>
            <person name="Ni X."/>
            <person name="Tian J."/>
            <person name="Zhou Y."/>
            <person name="Sheng Y."/>
            <person name="Liu T."/>
            <person name="Pan Y."/>
            <person name="Xia L."/>
            <person name="Li J."/>
            <person name="Zhao F."/>
            <person name="Cao W."/>
        </authorList>
    </citation>
    <scope>NUCLEOTIDE SEQUENCE</scope>
    <source>
        <strain evidence="1">Hyas-2018</strain>
    </source>
</reference>
<evidence type="ECO:0000313" key="1">
    <source>
        <dbReference type="EMBL" id="KAH6929403.1"/>
    </source>
</evidence>
<dbReference type="Proteomes" id="UP000821845">
    <property type="component" value="Chromosome 6"/>
</dbReference>
<evidence type="ECO:0000313" key="2">
    <source>
        <dbReference type="Proteomes" id="UP000821845"/>
    </source>
</evidence>
<sequence>MAEEEHDSESKMSVENLMSTAIGFFQAGSAGVPTYMHWHMLNFALRADTLQAQVQAEIDRVVGPLRRPTWDDRRNMPLTMAVVWEMLRWKAITPLSAPRR</sequence>
<dbReference type="EMBL" id="CM023486">
    <property type="protein sequence ID" value="KAH6929403.1"/>
    <property type="molecule type" value="Genomic_DNA"/>
</dbReference>